<sequence length="122" mass="13218">MKMVRKLGKSKRDLIDIEILVIGFNGNIDHAKGVIPVTLGVGGSASVAAFFVGNGTLSYHALLGRGWIHPNGVIPLSLHQLLIMWNKGNKVEVVVVDNQPFVAHTILWKPNCIRTSLVQLGS</sequence>
<evidence type="ECO:0000313" key="1">
    <source>
        <dbReference type="EMBL" id="GAV56862.1"/>
    </source>
</evidence>
<organism evidence="1 2">
    <name type="scientific">Cephalotus follicularis</name>
    <name type="common">Albany pitcher plant</name>
    <dbReference type="NCBI Taxonomy" id="3775"/>
    <lineage>
        <taxon>Eukaryota</taxon>
        <taxon>Viridiplantae</taxon>
        <taxon>Streptophyta</taxon>
        <taxon>Embryophyta</taxon>
        <taxon>Tracheophyta</taxon>
        <taxon>Spermatophyta</taxon>
        <taxon>Magnoliopsida</taxon>
        <taxon>eudicotyledons</taxon>
        <taxon>Gunneridae</taxon>
        <taxon>Pentapetalae</taxon>
        <taxon>rosids</taxon>
        <taxon>fabids</taxon>
        <taxon>Oxalidales</taxon>
        <taxon>Cephalotaceae</taxon>
        <taxon>Cephalotus</taxon>
    </lineage>
</organism>
<comment type="caution">
    <text evidence="1">The sequence shown here is derived from an EMBL/GenBank/DDBJ whole genome shotgun (WGS) entry which is preliminary data.</text>
</comment>
<dbReference type="STRING" id="3775.A0A1Q3AMS8"/>
<evidence type="ECO:0000313" key="2">
    <source>
        <dbReference type="Proteomes" id="UP000187406"/>
    </source>
</evidence>
<dbReference type="EMBL" id="BDDD01000008">
    <property type="protein sequence ID" value="GAV56862.1"/>
    <property type="molecule type" value="Genomic_DNA"/>
</dbReference>
<dbReference type="Proteomes" id="UP000187406">
    <property type="component" value="Unassembled WGS sequence"/>
</dbReference>
<protein>
    <submittedName>
        <fullName evidence="1">Uncharacterized protein</fullName>
    </submittedName>
</protein>
<keyword evidence="2" id="KW-1185">Reference proteome</keyword>
<dbReference type="OrthoDB" id="1738459at2759"/>
<name>A0A1Q3AMS8_CEPFO</name>
<reference evidence="2" key="1">
    <citation type="submission" date="2016-04" db="EMBL/GenBank/DDBJ databases">
        <title>Cephalotus genome sequencing.</title>
        <authorList>
            <person name="Fukushima K."/>
            <person name="Hasebe M."/>
            <person name="Fang X."/>
        </authorList>
    </citation>
    <scope>NUCLEOTIDE SEQUENCE [LARGE SCALE GENOMIC DNA]</scope>
    <source>
        <strain evidence="2">cv. St1</strain>
    </source>
</reference>
<gene>
    <name evidence="1" type="ORF">CFOL_v3_00403</name>
</gene>
<dbReference type="AlphaFoldDB" id="A0A1Q3AMS8"/>
<accession>A0A1Q3AMS8</accession>
<proteinExistence type="predicted"/>
<dbReference type="InParanoid" id="A0A1Q3AMS8"/>